<keyword evidence="3" id="KW-1185">Reference proteome</keyword>
<evidence type="ECO:0000256" key="1">
    <source>
        <dbReference type="SAM" id="MobiDB-lite"/>
    </source>
</evidence>
<dbReference type="OrthoDB" id="10363143at2759"/>
<feature type="compositionally biased region" description="Basic and acidic residues" evidence="1">
    <location>
        <begin position="83"/>
        <end position="100"/>
    </location>
</feature>
<evidence type="ECO:0000313" key="3">
    <source>
        <dbReference type="Proteomes" id="UP000809789"/>
    </source>
</evidence>
<feature type="region of interest" description="Disordered" evidence="1">
    <location>
        <begin position="57"/>
        <end position="100"/>
    </location>
</feature>
<organism evidence="2 3">
    <name type="scientific">Elsinoe batatas</name>
    <dbReference type="NCBI Taxonomy" id="2601811"/>
    <lineage>
        <taxon>Eukaryota</taxon>
        <taxon>Fungi</taxon>
        <taxon>Dikarya</taxon>
        <taxon>Ascomycota</taxon>
        <taxon>Pezizomycotina</taxon>
        <taxon>Dothideomycetes</taxon>
        <taxon>Dothideomycetidae</taxon>
        <taxon>Myriangiales</taxon>
        <taxon>Elsinoaceae</taxon>
        <taxon>Elsinoe</taxon>
    </lineage>
</organism>
<reference evidence="2" key="1">
    <citation type="submission" date="2021-07" db="EMBL/GenBank/DDBJ databases">
        <title>Elsinoe batatas strain:CRI-CJ2 Genome sequencing and assembly.</title>
        <authorList>
            <person name="Huang L."/>
        </authorList>
    </citation>
    <scope>NUCLEOTIDE SEQUENCE</scope>
    <source>
        <strain evidence="2">CRI-CJ2</strain>
    </source>
</reference>
<dbReference type="AlphaFoldDB" id="A0A8K0KZJ7"/>
<accession>A0A8K0KZJ7</accession>
<protein>
    <submittedName>
        <fullName evidence="2">Uncharacterized protein</fullName>
    </submittedName>
</protein>
<gene>
    <name evidence="2" type="ORF">KVT40_006075</name>
</gene>
<name>A0A8K0KZJ7_9PEZI</name>
<feature type="compositionally biased region" description="Low complexity" evidence="1">
    <location>
        <begin position="64"/>
        <end position="78"/>
    </location>
</feature>
<proteinExistence type="predicted"/>
<dbReference type="EMBL" id="JAESVG020000007">
    <property type="protein sequence ID" value="KAG8625674.1"/>
    <property type="molecule type" value="Genomic_DNA"/>
</dbReference>
<comment type="caution">
    <text evidence="2">The sequence shown here is derived from an EMBL/GenBank/DDBJ whole genome shotgun (WGS) entry which is preliminary data.</text>
</comment>
<dbReference type="Proteomes" id="UP000809789">
    <property type="component" value="Unassembled WGS sequence"/>
</dbReference>
<sequence length="100" mass="11398">MSPRFLEGQSTTSHHRYPCSFYFYPIKHLYAHQTSTLTRHCQAGRWLSHTSPALYSSHQERPRSLGLSSTSALTSSKSPRPNRACEHVDLLPKGIDTRSR</sequence>
<evidence type="ECO:0000313" key="2">
    <source>
        <dbReference type="EMBL" id="KAG8625674.1"/>
    </source>
</evidence>